<feature type="transmembrane region" description="Helical" evidence="1">
    <location>
        <begin position="29"/>
        <end position="49"/>
    </location>
</feature>
<protein>
    <submittedName>
        <fullName evidence="2">Uncharacterized protein</fullName>
    </submittedName>
</protein>
<dbReference type="PANTHER" id="PTHR33994:SF17">
    <property type="entry name" value="OS01G0655600 PROTEIN"/>
    <property type="match status" value="1"/>
</dbReference>
<keyword evidence="1" id="KW-0472">Membrane</keyword>
<dbReference type="AlphaFoldDB" id="A0ABC9A8C1"/>
<reference evidence="2 3" key="2">
    <citation type="submission" date="2024-10" db="EMBL/GenBank/DDBJ databases">
        <authorList>
            <person name="Ryan C."/>
        </authorList>
    </citation>
    <scope>NUCLEOTIDE SEQUENCE [LARGE SCALE GENOMIC DNA]</scope>
</reference>
<reference evidence="3" key="1">
    <citation type="submission" date="2024-06" db="EMBL/GenBank/DDBJ databases">
        <authorList>
            <person name="Ryan C."/>
        </authorList>
    </citation>
    <scope>NUCLEOTIDE SEQUENCE [LARGE SCALE GENOMIC DNA]</scope>
</reference>
<sequence>MSHPKPIIPRHRDDATADQRRRNEIARRVGAVVLVFACVFAIWGTWSVAQYIDDARAMAEVARRRPDLSIRRRDAGRVPRCYHACYGGGDSMLRVSYHDMILAWGRVPSFCVDGEGSVNGVVTVEANAVSAALREEVRGLLRSELRIVGKVEFDVEGDVIGVGHLRCKTFLLEGKGDESNKGQCLVH</sequence>
<keyword evidence="3" id="KW-1185">Reference proteome</keyword>
<organism evidence="2 3">
    <name type="scientific">Urochloa decumbens</name>
    <dbReference type="NCBI Taxonomy" id="240449"/>
    <lineage>
        <taxon>Eukaryota</taxon>
        <taxon>Viridiplantae</taxon>
        <taxon>Streptophyta</taxon>
        <taxon>Embryophyta</taxon>
        <taxon>Tracheophyta</taxon>
        <taxon>Spermatophyta</taxon>
        <taxon>Magnoliopsida</taxon>
        <taxon>Liliopsida</taxon>
        <taxon>Poales</taxon>
        <taxon>Poaceae</taxon>
        <taxon>PACMAD clade</taxon>
        <taxon>Panicoideae</taxon>
        <taxon>Panicodae</taxon>
        <taxon>Paniceae</taxon>
        <taxon>Melinidinae</taxon>
        <taxon>Urochloa</taxon>
    </lineage>
</organism>
<dbReference type="Proteomes" id="UP001497457">
    <property type="component" value="Chromosome 20rd"/>
</dbReference>
<proteinExistence type="predicted"/>
<evidence type="ECO:0000313" key="2">
    <source>
        <dbReference type="EMBL" id="CAL4974969.1"/>
    </source>
</evidence>
<evidence type="ECO:0000256" key="1">
    <source>
        <dbReference type="SAM" id="Phobius"/>
    </source>
</evidence>
<accession>A0ABC9A8C1</accession>
<dbReference type="EMBL" id="OZ075130">
    <property type="protein sequence ID" value="CAL4974969.1"/>
    <property type="molecule type" value="Genomic_DNA"/>
</dbReference>
<keyword evidence="1" id="KW-1133">Transmembrane helix</keyword>
<dbReference type="PANTHER" id="PTHR33994">
    <property type="entry name" value="OS04G0515000 PROTEIN"/>
    <property type="match status" value="1"/>
</dbReference>
<gene>
    <name evidence="2" type="ORF">URODEC1_LOCUS52844</name>
</gene>
<keyword evidence="1" id="KW-0812">Transmembrane</keyword>
<name>A0ABC9A8C1_9POAL</name>
<evidence type="ECO:0000313" key="3">
    <source>
        <dbReference type="Proteomes" id="UP001497457"/>
    </source>
</evidence>